<feature type="transmembrane region" description="Helical" evidence="1">
    <location>
        <begin position="324"/>
        <end position="345"/>
    </location>
</feature>
<gene>
    <name evidence="2" type="ORF">C8F04DRAFT_1186975</name>
</gene>
<evidence type="ECO:0000313" key="3">
    <source>
        <dbReference type="Proteomes" id="UP001218188"/>
    </source>
</evidence>
<organism evidence="2 3">
    <name type="scientific">Mycena alexandri</name>
    <dbReference type="NCBI Taxonomy" id="1745969"/>
    <lineage>
        <taxon>Eukaryota</taxon>
        <taxon>Fungi</taxon>
        <taxon>Dikarya</taxon>
        <taxon>Basidiomycota</taxon>
        <taxon>Agaricomycotina</taxon>
        <taxon>Agaricomycetes</taxon>
        <taxon>Agaricomycetidae</taxon>
        <taxon>Agaricales</taxon>
        <taxon>Marasmiineae</taxon>
        <taxon>Mycenaceae</taxon>
        <taxon>Mycena</taxon>
    </lineage>
</organism>
<reference evidence="2" key="1">
    <citation type="submission" date="2023-03" db="EMBL/GenBank/DDBJ databases">
        <title>Massive genome expansion in bonnet fungi (Mycena s.s.) driven by repeated elements and novel gene families across ecological guilds.</title>
        <authorList>
            <consortium name="Lawrence Berkeley National Laboratory"/>
            <person name="Harder C.B."/>
            <person name="Miyauchi S."/>
            <person name="Viragh M."/>
            <person name="Kuo A."/>
            <person name="Thoen E."/>
            <person name="Andreopoulos B."/>
            <person name="Lu D."/>
            <person name="Skrede I."/>
            <person name="Drula E."/>
            <person name="Henrissat B."/>
            <person name="Morin E."/>
            <person name="Kohler A."/>
            <person name="Barry K."/>
            <person name="LaButti K."/>
            <person name="Morin E."/>
            <person name="Salamov A."/>
            <person name="Lipzen A."/>
            <person name="Mereny Z."/>
            <person name="Hegedus B."/>
            <person name="Baldrian P."/>
            <person name="Stursova M."/>
            <person name="Weitz H."/>
            <person name="Taylor A."/>
            <person name="Grigoriev I.V."/>
            <person name="Nagy L.G."/>
            <person name="Martin F."/>
            <person name="Kauserud H."/>
        </authorList>
    </citation>
    <scope>NUCLEOTIDE SEQUENCE</scope>
    <source>
        <strain evidence="2">CBHHK200</strain>
    </source>
</reference>
<dbReference type="Proteomes" id="UP001218188">
    <property type="component" value="Unassembled WGS sequence"/>
</dbReference>
<sequence length="385" mass="41829">MAVGHWMSRGDKVVRRIGGRTSKTEPEYAPNTIKSRKMRGRTPGLLVCDDECDLPEQCGRGRQGPPVHTLADGGTFLTESSIAIISDNYWIKTKPRREKKLILNLFTSRKYPNTRGCIVPAGNSARPKRPGLVKGRGRGVSKDKLCQFCKGQRIVRRVNEEEKLRRTIDSRIRSSPTVTVLNLFPHTNAVVEVSTWVAEMVVQGLASFAIFLAVSTACSLASDAYRWLTGTTVAPMPTPAQLEYGTIATPLHELAILEAEISGAEPPAPDTSSPTTESGTQTTTAGKIAVLICGSVFFAYELARREVVSLDKPWLENVGAGLLFILRGFEAIFGFGLLLMFGAWVTHARRPTSGASTATAPAAPVEVLFEGTLPEEETTLTTEKA</sequence>
<keyword evidence="3" id="KW-1185">Reference proteome</keyword>
<name>A0AAD6X2V6_9AGAR</name>
<accession>A0AAD6X2V6</accession>
<keyword evidence="1" id="KW-1133">Transmembrane helix</keyword>
<keyword evidence="1" id="KW-0812">Transmembrane</keyword>
<proteinExistence type="predicted"/>
<evidence type="ECO:0000256" key="1">
    <source>
        <dbReference type="SAM" id="Phobius"/>
    </source>
</evidence>
<keyword evidence="1" id="KW-0472">Membrane</keyword>
<dbReference type="EMBL" id="JARJCM010000093">
    <property type="protein sequence ID" value="KAJ7030174.1"/>
    <property type="molecule type" value="Genomic_DNA"/>
</dbReference>
<comment type="caution">
    <text evidence="2">The sequence shown here is derived from an EMBL/GenBank/DDBJ whole genome shotgun (WGS) entry which is preliminary data.</text>
</comment>
<dbReference type="AlphaFoldDB" id="A0AAD6X2V6"/>
<protein>
    <submittedName>
        <fullName evidence="2">Uncharacterized protein</fullName>
    </submittedName>
</protein>
<evidence type="ECO:0000313" key="2">
    <source>
        <dbReference type="EMBL" id="KAJ7030174.1"/>
    </source>
</evidence>